<sequence length="142" mass="16122">MKRHSPTGMDGTGLRCLSNNAIAMRRRRLQAMASLCARREPSRRKRLFTDILLAAFPFYREGRLKQVSIGGEVHEGGTTSPALFTAALEPFFSQLNWCNGVNTDEQQLKYLLFADDCIDFAQDMMELQQKIHELEKNPSPSD</sequence>
<protein>
    <submittedName>
        <fullName evidence="3">Reverse transcriptase domain-containing protein</fullName>
    </submittedName>
</protein>
<reference evidence="1 2" key="2">
    <citation type="submission" date="2018-11" db="EMBL/GenBank/DDBJ databases">
        <authorList>
            <consortium name="Pathogen Informatics"/>
        </authorList>
    </citation>
    <scope>NUCLEOTIDE SEQUENCE [LARGE SCALE GENOMIC DNA]</scope>
</reference>
<dbReference type="WBParaSite" id="SBAD_0000233501-mRNA-1">
    <property type="protein sequence ID" value="SBAD_0000233501-mRNA-1"/>
    <property type="gene ID" value="SBAD_0000233501"/>
</dbReference>
<name>A0A183IF36_9BILA</name>
<evidence type="ECO:0000313" key="1">
    <source>
        <dbReference type="EMBL" id="VDO96958.1"/>
    </source>
</evidence>
<dbReference type="OrthoDB" id="410104at2759"/>
<organism evidence="3">
    <name type="scientific">Soboliphyme baturini</name>
    <dbReference type="NCBI Taxonomy" id="241478"/>
    <lineage>
        <taxon>Eukaryota</taxon>
        <taxon>Metazoa</taxon>
        <taxon>Ecdysozoa</taxon>
        <taxon>Nematoda</taxon>
        <taxon>Enoplea</taxon>
        <taxon>Dorylaimia</taxon>
        <taxon>Dioctophymatida</taxon>
        <taxon>Dioctophymatoidea</taxon>
        <taxon>Soboliphymatidae</taxon>
        <taxon>Soboliphyme</taxon>
    </lineage>
</organism>
<keyword evidence="2" id="KW-1185">Reference proteome</keyword>
<accession>A0A183IF36</accession>
<dbReference type="EMBL" id="UZAM01007138">
    <property type="protein sequence ID" value="VDO96958.1"/>
    <property type="molecule type" value="Genomic_DNA"/>
</dbReference>
<evidence type="ECO:0000313" key="2">
    <source>
        <dbReference type="Proteomes" id="UP000270296"/>
    </source>
</evidence>
<evidence type="ECO:0000313" key="3">
    <source>
        <dbReference type="WBParaSite" id="SBAD_0000233501-mRNA-1"/>
    </source>
</evidence>
<reference evidence="3" key="1">
    <citation type="submission" date="2016-06" db="UniProtKB">
        <authorList>
            <consortium name="WormBaseParasite"/>
        </authorList>
    </citation>
    <scope>IDENTIFICATION</scope>
</reference>
<dbReference type="AlphaFoldDB" id="A0A183IF36"/>
<proteinExistence type="predicted"/>
<dbReference type="Proteomes" id="UP000270296">
    <property type="component" value="Unassembled WGS sequence"/>
</dbReference>
<gene>
    <name evidence="1" type="ORF">SBAD_LOCUS2230</name>
</gene>